<reference evidence="4 5" key="1">
    <citation type="submission" date="2018-04" db="EMBL/GenBank/DDBJ databases">
        <title>Genomic Encyclopedia of Archaeal and Bacterial Type Strains, Phase II (KMG-II): from individual species to whole genera.</title>
        <authorList>
            <person name="Goeker M."/>
        </authorList>
    </citation>
    <scope>NUCLEOTIDE SEQUENCE [LARGE SCALE GENOMIC DNA]</scope>
    <source>
        <strain evidence="4 5">DSM 21823</strain>
    </source>
</reference>
<evidence type="ECO:0000256" key="2">
    <source>
        <dbReference type="SAM" id="SignalP"/>
    </source>
</evidence>
<comment type="caution">
    <text evidence="4">The sequence shown here is derived from an EMBL/GenBank/DDBJ whole genome shotgun (WGS) entry which is preliminary data.</text>
</comment>
<name>A0A2T6AY29_9RHOB</name>
<evidence type="ECO:0000259" key="3">
    <source>
        <dbReference type="PROSITE" id="PS50911"/>
    </source>
</evidence>
<dbReference type="AlphaFoldDB" id="A0A2T6AY29"/>
<evidence type="ECO:0000256" key="1">
    <source>
        <dbReference type="SAM" id="MobiDB-lite"/>
    </source>
</evidence>
<dbReference type="EMBL" id="QBKP01000009">
    <property type="protein sequence ID" value="PTX48699.1"/>
    <property type="molecule type" value="Genomic_DNA"/>
</dbReference>
<sequence>MIRPLSAALLALSLIVPPTASFAERHEPAIKASNARVSTSNGPKKQSRTALHKAAKETDQRRAELKSAVAAAKASLKPVRGRIWCVPFARAVTGIEIRGNARTWWNQAAGKYQRGSEPKIGAVMNFSGSRKMPMGHVAVVSNVVDSRRVLVDQANWERNRITQDTLVVDVSARNDWSQVRVANPNGTLGRVNPVYGFIYR</sequence>
<proteinExistence type="predicted"/>
<dbReference type="Pfam" id="PF05257">
    <property type="entry name" value="CHAP"/>
    <property type="match status" value="1"/>
</dbReference>
<feature type="chain" id="PRO_5015605299" evidence="2">
    <location>
        <begin position="23"/>
        <end position="200"/>
    </location>
</feature>
<feature type="signal peptide" evidence="2">
    <location>
        <begin position="1"/>
        <end position="22"/>
    </location>
</feature>
<accession>A0A2T6AY29</accession>
<dbReference type="PROSITE" id="PS50911">
    <property type="entry name" value="CHAP"/>
    <property type="match status" value="1"/>
</dbReference>
<feature type="domain" description="Peptidase C51" evidence="3">
    <location>
        <begin position="60"/>
        <end position="183"/>
    </location>
</feature>
<dbReference type="InterPro" id="IPR038765">
    <property type="entry name" value="Papain-like_cys_pep_sf"/>
</dbReference>
<dbReference type="RefSeq" id="WP_108129527.1">
    <property type="nucleotide sequence ID" value="NZ_QBKP01000009.1"/>
</dbReference>
<feature type="compositionally biased region" description="Polar residues" evidence="1">
    <location>
        <begin position="35"/>
        <end position="44"/>
    </location>
</feature>
<dbReference type="Gene3D" id="3.90.1720.10">
    <property type="entry name" value="endopeptidase domain like (from Nostoc punctiforme)"/>
    <property type="match status" value="1"/>
</dbReference>
<dbReference type="InterPro" id="IPR007921">
    <property type="entry name" value="CHAP_dom"/>
</dbReference>
<evidence type="ECO:0000313" key="5">
    <source>
        <dbReference type="Proteomes" id="UP000244224"/>
    </source>
</evidence>
<dbReference type="OrthoDB" id="7279151at2"/>
<protein>
    <submittedName>
        <fullName evidence="4">CHAP domain-containing protein</fullName>
    </submittedName>
</protein>
<keyword evidence="5" id="KW-1185">Reference proteome</keyword>
<evidence type="ECO:0000313" key="4">
    <source>
        <dbReference type="EMBL" id="PTX48699.1"/>
    </source>
</evidence>
<organism evidence="4 5">
    <name type="scientific">Gemmobacter caeni</name>
    <dbReference type="NCBI Taxonomy" id="589035"/>
    <lineage>
        <taxon>Bacteria</taxon>
        <taxon>Pseudomonadati</taxon>
        <taxon>Pseudomonadota</taxon>
        <taxon>Alphaproteobacteria</taxon>
        <taxon>Rhodobacterales</taxon>
        <taxon>Paracoccaceae</taxon>
        <taxon>Gemmobacter</taxon>
    </lineage>
</organism>
<dbReference type="Proteomes" id="UP000244224">
    <property type="component" value="Unassembled WGS sequence"/>
</dbReference>
<gene>
    <name evidence="4" type="ORF">C8N34_109209</name>
</gene>
<dbReference type="SUPFAM" id="SSF54001">
    <property type="entry name" value="Cysteine proteinases"/>
    <property type="match status" value="1"/>
</dbReference>
<feature type="region of interest" description="Disordered" evidence="1">
    <location>
        <begin position="33"/>
        <end position="59"/>
    </location>
</feature>
<keyword evidence="2" id="KW-0732">Signal</keyword>